<dbReference type="RefSeq" id="WP_024895098.1">
    <property type="nucleotide sequence ID" value="NZ_LWRZ01000123.1"/>
</dbReference>
<dbReference type="AlphaFoldDB" id="A0A1C2I0W7"/>
<proteinExistence type="predicted"/>
<evidence type="ECO:0000256" key="1">
    <source>
        <dbReference type="SAM" id="SignalP"/>
    </source>
</evidence>
<gene>
    <name evidence="2" type="ORF">A6P07_15985</name>
</gene>
<accession>A0A1C2I0W7</accession>
<reference evidence="2 3" key="1">
    <citation type="journal article" date="2016" name="Int. J. Mol. Sci.">
        <title>Comparative genomics of the extreme acidophile Acidithiobacillus thiooxidans reveals intraspecific divergence and niche adaptation.</title>
        <authorList>
            <person name="Zhang X."/>
            <person name="Feng X."/>
            <person name="Tao J."/>
            <person name="Ma L."/>
            <person name="Xiao Y."/>
            <person name="Liang Y."/>
            <person name="Liu X."/>
            <person name="Yin H."/>
        </authorList>
    </citation>
    <scope>NUCLEOTIDE SEQUENCE [LARGE SCALE GENOMIC DNA]</scope>
    <source>
        <strain evidence="2 3">A02</strain>
    </source>
</reference>
<organism evidence="2 3">
    <name type="scientific">Acidithiobacillus thiooxidans</name>
    <name type="common">Thiobacillus thiooxidans</name>
    <dbReference type="NCBI Taxonomy" id="930"/>
    <lineage>
        <taxon>Bacteria</taxon>
        <taxon>Pseudomonadati</taxon>
        <taxon>Pseudomonadota</taxon>
        <taxon>Acidithiobacillia</taxon>
        <taxon>Acidithiobacillales</taxon>
        <taxon>Acidithiobacillaceae</taxon>
        <taxon>Acidithiobacillus</taxon>
    </lineage>
</organism>
<name>A0A1C2I0W7_ACITH</name>
<protein>
    <submittedName>
        <fullName evidence="2">Uncharacterized protein</fullName>
    </submittedName>
</protein>
<evidence type="ECO:0000313" key="2">
    <source>
        <dbReference type="EMBL" id="OCX69658.1"/>
    </source>
</evidence>
<evidence type="ECO:0000313" key="3">
    <source>
        <dbReference type="Proteomes" id="UP000094893"/>
    </source>
</evidence>
<comment type="caution">
    <text evidence="2">The sequence shown here is derived from an EMBL/GenBank/DDBJ whole genome shotgun (WGS) entry which is preliminary data.</text>
</comment>
<dbReference type="Proteomes" id="UP000094893">
    <property type="component" value="Unassembled WGS sequence"/>
</dbReference>
<dbReference type="EMBL" id="LWSA01000229">
    <property type="protein sequence ID" value="OCX69658.1"/>
    <property type="molecule type" value="Genomic_DNA"/>
</dbReference>
<keyword evidence="1" id="KW-0732">Signal</keyword>
<feature type="signal peptide" evidence="1">
    <location>
        <begin position="1"/>
        <end position="26"/>
    </location>
</feature>
<feature type="chain" id="PRO_5008663373" evidence="1">
    <location>
        <begin position="27"/>
        <end position="103"/>
    </location>
</feature>
<sequence length="103" mass="10509">MNAKSFIFAPLFVIAMGALVMGAAHAGTVTVSGFSAARTPGVLLSAEALATHGRPGRISATCDGFALQVSQTKALGRVNDELVQECPGGRLAVKISSKPKPKS</sequence>